<dbReference type="PANTHER" id="PTHR30572">
    <property type="entry name" value="MEMBRANE COMPONENT OF TRANSPORTER-RELATED"/>
    <property type="match status" value="1"/>
</dbReference>
<feature type="transmembrane region" description="Helical" evidence="6">
    <location>
        <begin position="780"/>
        <end position="800"/>
    </location>
</feature>
<dbReference type="RefSeq" id="WP_188936676.1">
    <property type="nucleotide sequence ID" value="NZ_BMJC01000005.1"/>
</dbReference>
<reference evidence="9" key="1">
    <citation type="journal article" date="2014" name="Int. J. Syst. Evol. Microbiol.">
        <title>Complete genome sequence of Corynebacterium casei LMG S-19264T (=DSM 44701T), isolated from a smear-ripened cheese.</title>
        <authorList>
            <consortium name="US DOE Joint Genome Institute (JGI-PGF)"/>
            <person name="Walter F."/>
            <person name="Albersmeier A."/>
            <person name="Kalinowski J."/>
            <person name="Ruckert C."/>
        </authorList>
    </citation>
    <scope>NUCLEOTIDE SEQUENCE</scope>
    <source>
        <strain evidence="9">CGMCC 1.15448</strain>
    </source>
</reference>
<comment type="subcellular location">
    <subcellularLocation>
        <location evidence="1">Cell membrane</location>
        <topology evidence="1">Multi-pass membrane protein</topology>
    </subcellularLocation>
</comment>
<dbReference type="Pfam" id="PF12704">
    <property type="entry name" value="MacB_PCD"/>
    <property type="match status" value="1"/>
</dbReference>
<dbReference type="GO" id="GO:0005886">
    <property type="term" value="C:plasma membrane"/>
    <property type="evidence" value="ECO:0007669"/>
    <property type="project" value="UniProtKB-SubCell"/>
</dbReference>
<comment type="caution">
    <text evidence="9">The sequence shown here is derived from an EMBL/GenBank/DDBJ whole genome shotgun (WGS) entry which is preliminary data.</text>
</comment>
<dbReference type="AlphaFoldDB" id="A0A8J2UHK1"/>
<evidence type="ECO:0000313" key="10">
    <source>
        <dbReference type="Proteomes" id="UP000607559"/>
    </source>
</evidence>
<feature type="transmembrane region" description="Helical" evidence="6">
    <location>
        <begin position="448"/>
        <end position="470"/>
    </location>
</feature>
<organism evidence="9 10">
    <name type="scientific">Puia dinghuensis</name>
    <dbReference type="NCBI Taxonomy" id="1792502"/>
    <lineage>
        <taxon>Bacteria</taxon>
        <taxon>Pseudomonadati</taxon>
        <taxon>Bacteroidota</taxon>
        <taxon>Chitinophagia</taxon>
        <taxon>Chitinophagales</taxon>
        <taxon>Chitinophagaceae</taxon>
        <taxon>Puia</taxon>
    </lineage>
</organism>
<evidence type="ECO:0000313" key="9">
    <source>
        <dbReference type="EMBL" id="GGB19238.1"/>
    </source>
</evidence>
<evidence type="ECO:0000259" key="8">
    <source>
        <dbReference type="Pfam" id="PF12704"/>
    </source>
</evidence>
<keyword evidence="4 6" id="KW-1133">Transmembrane helix</keyword>
<evidence type="ECO:0000256" key="6">
    <source>
        <dbReference type="SAM" id="Phobius"/>
    </source>
</evidence>
<keyword evidence="10" id="KW-1185">Reference proteome</keyword>
<feature type="transmembrane region" description="Helical" evidence="6">
    <location>
        <begin position="309"/>
        <end position="331"/>
    </location>
</feature>
<name>A0A8J2UHK1_9BACT</name>
<evidence type="ECO:0000256" key="3">
    <source>
        <dbReference type="ARBA" id="ARBA00022692"/>
    </source>
</evidence>
<sequence length="817" mass="91853">MLRSYLIVAWRNLFRNRTFSIINLFGLSVSVAFCLLLFYHIRWEQSFDTFHQKKDRLYRCEMSGLGKQSESKDRKGVFDLLLGNNDQENDLAFPLIVGPDLRRNFPEVAAYNRIMFHWPGLVGAGPDVYKESEIVWTDANFFQTFSFPLLKGDARTALASPNNVVLAESVAKKYFGNKDPMGQTVRLLEDSTRLFRVTGVAADAPANSSIQFGLVFPIEAEHDYRERLEAGFNQMSYDLLVELQPGTDRHKFEGKMNAWVKTYIRPFLDTIWFKGVPAEVRDSYHWNLRPLADCHYNAAAWGHYTDAKAIYQLFCIVVVIVLLASLNYVLITVSNAAARSQEVGVRKVMGAGRRAIILQSWVETQLLAGIAVGFGLMLSWLGLPLLRSVIGSEVSFGALSWKEVVAAALVLAVALGLLAGYYPALLISRLKPLSIMKGFSSVRINPRFSRVLVVVQFTCCVVLMTAAFVIDRQMVFVMNKDLGFDKDQVLIVHNPTYDGAFVRKTRDALYAFARSRPDVLAYSSMNGGPTGASNTNSIILNGKQGWYRMITVDYNYFELLKLKFVQGRGFSPAFLSDTSTTMRPVVVNETMLKMLGKDARLGVYNKDMRGTIIGVVKDYNFESLTKKIEPEQHRLLTTYCADFLFKIRAGQVASTISAFETEWKRVTNGYPFSYDFLDASLAKRYEADMRWQRAMKAASFFAIVIACMGLFGLSAIAAANRTKEIGIRKVLGASVRDLVAMLASGFLSLVVLSIAIAMPLAWWIMNRWLEDFAYRIDIRWWMFGVVGVMAMLIALATVSFQVLKAARANPVVALRSE</sequence>
<reference evidence="9" key="2">
    <citation type="submission" date="2020-09" db="EMBL/GenBank/DDBJ databases">
        <authorList>
            <person name="Sun Q."/>
            <person name="Zhou Y."/>
        </authorList>
    </citation>
    <scope>NUCLEOTIDE SEQUENCE</scope>
    <source>
        <strain evidence="9">CGMCC 1.15448</strain>
    </source>
</reference>
<evidence type="ECO:0000256" key="4">
    <source>
        <dbReference type="ARBA" id="ARBA00022989"/>
    </source>
</evidence>
<dbReference type="Proteomes" id="UP000607559">
    <property type="component" value="Unassembled WGS sequence"/>
</dbReference>
<evidence type="ECO:0000259" key="7">
    <source>
        <dbReference type="Pfam" id="PF02687"/>
    </source>
</evidence>
<keyword evidence="2" id="KW-1003">Cell membrane</keyword>
<feature type="domain" description="ABC3 transporter permease C-terminal" evidence="7">
    <location>
        <begin position="315"/>
        <end position="432"/>
    </location>
</feature>
<dbReference type="InterPro" id="IPR050250">
    <property type="entry name" value="Macrolide_Exporter_MacB"/>
</dbReference>
<feature type="transmembrane region" description="Helical" evidence="6">
    <location>
        <begin position="738"/>
        <end position="765"/>
    </location>
</feature>
<dbReference type="InterPro" id="IPR025857">
    <property type="entry name" value="MacB_PCD"/>
</dbReference>
<feature type="transmembrane region" description="Helical" evidence="6">
    <location>
        <begin position="697"/>
        <end position="718"/>
    </location>
</feature>
<feature type="transmembrane region" description="Helical" evidence="6">
    <location>
        <begin position="21"/>
        <end position="41"/>
    </location>
</feature>
<dbReference type="Pfam" id="PF02687">
    <property type="entry name" value="FtsX"/>
    <property type="match status" value="2"/>
</dbReference>
<feature type="transmembrane region" description="Helical" evidence="6">
    <location>
        <begin position="406"/>
        <end position="427"/>
    </location>
</feature>
<evidence type="ECO:0000256" key="1">
    <source>
        <dbReference type="ARBA" id="ARBA00004651"/>
    </source>
</evidence>
<protein>
    <submittedName>
        <fullName evidence="9">ABC transporter permease</fullName>
    </submittedName>
</protein>
<evidence type="ECO:0000256" key="2">
    <source>
        <dbReference type="ARBA" id="ARBA00022475"/>
    </source>
</evidence>
<gene>
    <name evidence="9" type="ORF">GCM10011511_48640</name>
</gene>
<accession>A0A8J2UHK1</accession>
<feature type="domain" description="ABC3 transporter permease C-terminal" evidence="7">
    <location>
        <begin position="698"/>
        <end position="810"/>
    </location>
</feature>
<dbReference type="PANTHER" id="PTHR30572:SF18">
    <property type="entry name" value="ABC-TYPE MACROLIDE FAMILY EXPORT SYSTEM PERMEASE COMPONENT 2"/>
    <property type="match status" value="1"/>
</dbReference>
<keyword evidence="3 6" id="KW-0812">Transmembrane</keyword>
<dbReference type="EMBL" id="BMJC01000005">
    <property type="protein sequence ID" value="GGB19238.1"/>
    <property type="molecule type" value="Genomic_DNA"/>
</dbReference>
<proteinExistence type="predicted"/>
<feature type="domain" description="MacB-like periplasmic core" evidence="8">
    <location>
        <begin position="20"/>
        <end position="256"/>
    </location>
</feature>
<dbReference type="InterPro" id="IPR003838">
    <property type="entry name" value="ABC3_permease_C"/>
</dbReference>
<dbReference type="GO" id="GO:0022857">
    <property type="term" value="F:transmembrane transporter activity"/>
    <property type="evidence" value="ECO:0007669"/>
    <property type="project" value="TreeGrafter"/>
</dbReference>
<feature type="transmembrane region" description="Helical" evidence="6">
    <location>
        <begin position="366"/>
        <end position="386"/>
    </location>
</feature>
<keyword evidence="5 6" id="KW-0472">Membrane</keyword>
<evidence type="ECO:0000256" key="5">
    <source>
        <dbReference type="ARBA" id="ARBA00023136"/>
    </source>
</evidence>